<evidence type="ECO:0000259" key="4">
    <source>
        <dbReference type="PROSITE" id="PS50949"/>
    </source>
</evidence>
<proteinExistence type="predicted"/>
<sequence>MSSAAPGATIGRLPRRQMLADDVHEAIKALIMDHVLEPGARVSIDGLARQLGVSPTPVREALARLESAELVVKEPLRGYRTSPLLSREQLDDLYEFRLLIEPWAAARAAEHADAEGRERLEAEMRSCTTPASDTYDSYKALAAHDTRFHVLVAELAGSAQVRRAFERTHCHLHIFRLHYDRGLGEQTLSEHRRITRAVLDRDPVAAEAAMRAHLEAACYERLRPVSEDAGGPTQG</sequence>
<dbReference type="PROSITE" id="PS50949">
    <property type="entry name" value="HTH_GNTR"/>
    <property type="match status" value="1"/>
</dbReference>
<accession>A0ABV9RMN8</accession>
<keyword evidence="3" id="KW-0804">Transcription</keyword>
<dbReference type="Pfam" id="PF00392">
    <property type="entry name" value="GntR"/>
    <property type="match status" value="1"/>
</dbReference>
<comment type="caution">
    <text evidence="5">The sequence shown here is derived from an EMBL/GenBank/DDBJ whole genome shotgun (WGS) entry which is preliminary data.</text>
</comment>
<organism evidence="5 6">
    <name type="scientific">Actinomycetospora chibensis</name>
    <dbReference type="NCBI Taxonomy" id="663606"/>
    <lineage>
        <taxon>Bacteria</taxon>
        <taxon>Bacillati</taxon>
        <taxon>Actinomycetota</taxon>
        <taxon>Actinomycetes</taxon>
        <taxon>Pseudonocardiales</taxon>
        <taxon>Pseudonocardiaceae</taxon>
        <taxon>Actinomycetospora</taxon>
    </lineage>
</organism>
<dbReference type="InterPro" id="IPR036390">
    <property type="entry name" value="WH_DNA-bd_sf"/>
</dbReference>
<dbReference type="InterPro" id="IPR011711">
    <property type="entry name" value="GntR_C"/>
</dbReference>
<evidence type="ECO:0000256" key="1">
    <source>
        <dbReference type="ARBA" id="ARBA00023015"/>
    </source>
</evidence>
<dbReference type="CDD" id="cd07377">
    <property type="entry name" value="WHTH_GntR"/>
    <property type="match status" value="1"/>
</dbReference>
<name>A0ABV9RMN8_9PSEU</name>
<dbReference type="InterPro" id="IPR008920">
    <property type="entry name" value="TF_FadR/GntR_C"/>
</dbReference>
<dbReference type="PANTHER" id="PTHR43537:SF5">
    <property type="entry name" value="UXU OPERON TRANSCRIPTIONAL REGULATOR"/>
    <property type="match status" value="1"/>
</dbReference>
<protein>
    <submittedName>
        <fullName evidence="5">GntR family transcriptional regulator</fullName>
    </submittedName>
</protein>
<dbReference type="InterPro" id="IPR000524">
    <property type="entry name" value="Tscrpt_reg_HTH_GntR"/>
</dbReference>
<dbReference type="PANTHER" id="PTHR43537">
    <property type="entry name" value="TRANSCRIPTIONAL REGULATOR, GNTR FAMILY"/>
    <property type="match status" value="1"/>
</dbReference>
<keyword evidence="2" id="KW-0238">DNA-binding</keyword>
<dbReference type="SUPFAM" id="SSF46785">
    <property type="entry name" value="Winged helix' DNA-binding domain"/>
    <property type="match status" value="1"/>
</dbReference>
<reference evidence="6" key="1">
    <citation type="journal article" date="2019" name="Int. J. Syst. Evol. Microbiol.">
        <title>The Global Catalogue of Microorganisms (GCM) 10K type strain sequencing project: providing services to taxonomists for standard genome sequencing and annotation.</title>
        <authorList>
            <consortium name="The Broad Institute Genomics Platform"/>
            <consortium name="The Broad Institute Genome Sequencing Center for Infectious Disease"/>
            <person name="Wu L."/>
            <person name="Ma J."/>
        </authorList>
    </citation>
    <scope>NUCLEOTIDE SEQUENCE [LARGE SCALE GENOMIC DNA]</scope>
    <source>
        <strain evidence="6">CCUG 50347</strain>
    </source>
</reference>
<dbReference type="Gene3D" id="1.20.120.530">
    <property type="entry name" value="GntR ligand-binding domain-like"/>
    <property type="match status" value="1"/>
</dbReference>
<dbReference type="Gene3D" id="1.10.10.10">
    <property type="entry name" value="Winged helix-like DNA-binding domain superfamily/Winged helix DNA-binding domain"/>
    <property type="match status" value="1"/>
</dbReference>
<dbReference type="SUPFAM" id="SSF48008">
    <property type="entry name" value="GntR ligand-binding domain-like"/>
    <property type="match status" value="1"/>
</dbReference>
<keyword evidence="1" id="KW-0805">Transcription regulation</keyword>
<dbReference type="Pfam" id="PF07729">
    <property type="entry name" value="FCD"/>
    <property type="match status" value="1"/>
</dbReference>
<gene>
    <name evidence="5" type="ORF">ACFPEL_20365</name>
</gene>
<keyword evidence="6" id="KW-1185">Reference proteome</keyword>
<evidence type="ECO:0000256" key="2">
    <source>
        <dbReference type="ARBA" id="ARBA00023125"/>
    </source>
</evidence>
<evidence type="ECO:0000313" key="5">
    <source>
        <dbReference type="EMBL" id="MFC4834779.1"/>
    </source>
</evidence>
<dbReference type="SMART" id="SM00345">
    <property type="entry name" value="HTH_GNTR"/>
    <property type="match status" value="1"/>
</dbReference>
<feature type="domain" description="HTH gntR-type" evidence="4">
    <location>
        <begin position="17"/>
        <end position="84"/>
    </location>
</feature>
<dbReference type="SMART" id="SM00895">
    <property type="entry name" value="FCD"/>
    <property type="match status" value="1"/>
</dbReference>
<dbReference type="Proteomes" id="UP001595909">
    <property type="component" value="Unassembled WGS sequence"/>
</dbReference>
<evidence type="ECO:0000256" key="3">
    <source>
        <dbReference type="ARBA" id="ARBA00023163"/>
    </source>
</evidence>
<dbReference type="RefSeq" id="WP_274192512.1">
    <property type="nucleotide sequence ID" value="NZ_BAABHN010000042.1"/>
</dbReference>
<evidence type="ECO:0000313" key="6">
    <source>
        <dbReference type="Proteomes" id="UP001595909"/>
    </source>
</evidence>
<dbReference type="InterPro" id="IPR036388">
    <property type="entry name" value="WH-like_DNA-bd_sf"/>
</dbReference>
<dbReference type="EMBL" id="JBHSIM010000042">
    <property type="protein sequence ID" value="MFC4834779.1"/>
    <property type="molecule type" value="Genomic_DNA"/>
</dbReference>